<reference evidence="3" key="1">
    <citation type="submission" date="2016-10" db="EMBL/GenBank/DDBJ databases">
        <authorList>
            <person name="Varghese N."/>
            <person name="Submissions S."/>
        </authorList>
    </citation>
    <scope>NUCLEOTIDE SEQUENCE [LARGE SCALE GENOMIC DNA]</scope>
    <source>
        <strain evidence="3">DSM 25329</strain>
    </source>
</reference>
<proteinExistence type="predicted"/>
<dbReference type="AlphaFoldDB" id="A0A1G7QQS8"/>
<evidence type="ECO:0000259" key="1">
    <source>
        <dbReference type="Pfam" id="PF18498"/>
    </source>
</evidence>
<dbReference type="EMBL" id="FNAN01000014">
    <property type="protein sequence ID" value="SDG00842.1"/>
    <property type="molecule type" value="Genomic_DNA"/>
</dbReference>
<accession>A0A1G7QQS8</accession>
<sequence>MQKRCEDKQNGRIAFSRPLILSYTYKSMLGYLLFLSEVNSLSTKSHTIMEVINEAKRYIDNARGFLRDNARKEGGIYQDSKYVKIAGHTAYSGVLIALDAVLPEKGSRKSVEWYQKELSTIDKRVLAHFMNVYHHLHIGMGYDGDPNAKMATIGLQDADKIIHWVETRLEKKTSR</sequence>
<evidence type="ECO:0000313" key="3">
    <source>
        <dbReference type="Proteomes" id="UP000198748"/>
    </source>
</evidence>
<feature type="domain" description="DUF5618" evidence="1">
    <location>
        <begin position="52"/>
        <end position="167"/>
    </location>
</feature>
<protein>
    <recommendedName>
        <fullName evidence="1">DUF5618 domain-containing protein</fullName>
    </recommendedName>
</protein>
<dbReference type="Pfam" id="PF18498">
    <property type="entry name" value="DUF5618"/>
    <property type="match status" value="1"/>
</dbReference>
<dbReference type="Gene3D" id="1.20.120.330">
    <property type="entry name" value="Nucleotidyltransferases domain 2"/>
    <property type="match status" value="1"/>
</dbReference>
<name>A0A1G7QQS8_9BACT</name>
<keyword evidence="3" id="KW-1185">Reference proteome</keyword>
<dbReference type="Proteomes" id="UP000198748">
    <property type="component" value="Unassembled WGS sequence"/>
</dbReference>
<evidence type="ECO:0000313" key="2">
    <source>
        <dbReference type="EMBL" id="SDG00842.1"/>
    </source>
</evidence>
<dbReference type="STRING" id="659014.SAMN04487996_114124"/>
<organism evidence="2 3">
    <name type="scientific">Dyadobacter soli</name>
    <dbReference type="NCBI Taxonomy" id="659014"/>
    <lineage>
        <taxon>Bacteria</taxon>
        <taxon>Pseudomonadati</taxon>
        <taxon>Bacteroidota</taxon>
        <taxon>Cytophagia</taxon>
        <taxon>Cytophagales</taxon>
        <taxon>Spirosomataceae</taxon>
        <taxon>Dyadobacter</taxon>
    </lineage>
</organism>
<gene>
    <name evidence="2" type="ORF">SAMN04487996_114124</name>
</gene>
<dbReference type="InterPro" id="IPR040988">
    <property type="entry name" value="DUF5618"/>
</dbReference>